<evidence type="ECO:0000313" key="1">
    <source>
        <dbReference type="EMBL" id="NPE25746.1"/>
    </source>
</evidence>
<dbReference type="Proteomes" id="UP000820977">
    <property type="component" value="Unassembled WGS sequence"/>
</dbReference>
<comment type="caution">
    <text evidence="1">The sequence shown here is derived from an EMBL/GenBank/DDBJ whole genome shotgun (WGS) entry which is preliminary data.</text>
</comment>
<evidence type="ECO:0008006" key="3">
    <source>
        <dbReference type="Google" id="ProtNLM"/>
    </source>
</evidence>
<dbReference type="EMBL" id="JABKKJ010000016">
    <property type="protein sequence ID" value="NPE25746.1"/>
    <property type="molecule type" value="Genomic_DNA"/>
</dbReference>
<proteinExistence type="predicted"/>
<sequence length="285" mass="33402">MKIKLVGLLYDRNMGDPLLFDCTKYLLNRIFHGDSEGNLLSSDNITIEYIDLFQRTEFDKKKHIDFNNEPILREGHLSIRNLLGNGVYNFIKDIKNYIQRYRSVQRFSSSLYRQELDIYYKKQFTGSDLVIIIGAGTLKYHVRADFGIYYKSIIEACSDLCIPVVVSCVGIESLYNRFDPRCIRFVKCLNNRYVKYITTRDDLTYLRPYIKRNTLKFNKCADVGVYASQTYNITREIGSKIIGIGIITYKRFVEFARGINKEQYEKIIFEIIKVLEKRKKGLAVL</sequence>
<dbReference type="RefSeq" id="WP_172345211.1">
    <property type="nucleotide sequence ID" value="NZ_CATJFF010000028.1"/>
</dbReference>
<evidence type="ECO:0000313" key="2">
    <source>
        <dbReference type="Proteomes" id="UP000820977"/>
    </source>
</evidence>
<organism evidence="1 2">
    <name type="scientific">Xylanibacter caecicola</name>
    <dbReference type="NCBI Taxonomy" id="2736294"/>
    <lineage>
        <taxon>Bacteria</taxon>
        <taxon>Pseudomonadati</taxon>
        <taxon>Bacteroidota</taxon>
        <taxon>Bacteroidia</taxon>
        <taxon>Bacteroidales</taxon>
        <taxon>Prevotellaceae</taxon>
        <taxon>Xylanibacter</taxon>
    </lineage>
</organism>
<reference evidence="1 2" key="1">
    <citation type="submission" date="2020-05" db="EMBL/GenBank/DDBJ databases">
        <title>Distinct polysaccharide utilization as determinants for interspecies competition between intestinal Prevotella spp.</title>
        <authorList>
            <person name="Galvez E.J.C."/>
            <person name="Iljazovic A."/>
            <person name="Strowig T."/>
        </authorList>
    </citation>
    <scope>NUCLEOTIDE SEQUENCE [LARGE SCALE GENOMIC DNA]</scope>
    <source>
        <strain evidence="1 2">PCHR</strain>
    </source>
</reference>
<accession>A0ABX2B3B1</accession>
<protein>
    <recommendedName>
        <fullName evidence="3">Polysaccharide pyruvyl transferase family protein</fullName>
    </recommendedName>
</protein>
<keyword evidence="2" id="KW-1185">Reference proteome</keyword>
<gene>
    <name evidence="1" type="ORF">HPS54_09510</name>
</gene>
<name>A0ABX2B3B1_9BACT</name>